<keyword evidence="4" id="KW-1185">Reference proteome</keyword>
<dbReference type="EMBL" id="RDBF01000007">
    <property type="protein sequence ID" value="RLV55495.1"/>
    <property type="molecule type" value="Genomic_DNA"/>
</dbReference>
<evidence type="ECO:0000313" key="3">
    <source>
        <dbReference type="EMBL" id="RLV55495.1"/>
    </source>
</evidence>
<evidence type="ECO:0000259" key="2">
    <source>
        <dbReference type="Pfam" id="PF00534"/>
    </source>
</evidence>
<dbReference type="SUPFAM" id="SSF53756">
    <property type="entry name" value="UDP-Glycosyltransferase/glycogen phosphorylase"/>
    <property type="match status" value="1"/>
</dbReference>
<protein>
    <submittedName>
        <fullName evidence="3">Glycosyltransferase</fullName>
    </submittedName>
</protein>
<evidence type="ECO:0000313" key="4">
    <source>
        <dbReference type="Proteomes" id="UP000282515"/>
    </source>
</evidence>
<sequence>MRILLWHVHGAWTDAIVRGQHEYLLPTTPEGGPWGLGRGGRDWPAAAREVAPEELRHEDVDVVILQRTDEIEECERLLGPRPGRDIPAVFVEHNTPKGDVPTSVHPLAERSDIPLIHVTHFNDLMWDSGRAPTRVIEHGVNDPGALYSGDLPTLGVVVNEPVRRWRVAGTDLLPRFADRAPVEVFGMGGDSLPDAVGLGPDQLIVHGDLPTARLHERLAHCRVYLHPFRWTSLGLALIEAMHLGMPVVALATTEAIRAVPPEAGAISTNVEELREEAARLVADPDEARRRGAVAREVALARFGLQRFLDDWDDVLASVAAGSRPAYATEEGILA</sequence>
<dbReference type="OrthoDB" id="9794513at2"/>
<dbReference type="Pfam" id="PF00534">
    <property type="entry name" value="Glycos_transf_1"/>
    <property type="match status" value="1"/>
</dbReference>
<dbReference type="InterPro" id="IPR001296">
    <property type="entry name" value="Glyco_trans_1"/>
</dbReference>
<proteinExistence type="predicted"/>
<gene>
    <name evidence="3" type="ORF">D9V41_10360</name>
</gene>
<dbReference type="Proteomes" id="UP000282515">
    <property type="component" value="Unassembled WGS sequence"/>
</dbReference>
<dbReference type="GO" id="GO:0016757">
    <property type="term" value="F:glycosyltransferase activity"/>
    <property type="evidence" value="ECO:0007669"/>
    <property type="project" value="InterPro"/>
</dbReference>
<dbReference type="RefSeq" id="WP_121794497.1">
    <property type="nucleotide sequence ID" value="NZ_RDBF01000007.1"/>
</dbReference>
<dbReference type="Gene3D" id="3.40.50.2000">
    <property type="entry name" value="Glycogen Phosphorylase B"/>
    <property type="match status" value="1"/>
</dbReference>
<keyword evidence="1 3" id="KW-0808">Transferase</keyword>
<dbReference type="PANTHER" id="PTHR12526">
    <property type="entry name" value="GLYCOSYLTRANSFERASE"/>
    <property type="match status" value="1"/>
</dbReference>
<evidence type="ECO:0000256" key="1">
    <source>
        <dbReference type="ARBA" id="ARBA00022679"/>
    </source>
</evidence>
<name>A0A3L8PJH9_9ACTN</name>
<dbReference type="AlphaFoldDB" id="A0A3L8PJH9"/>
<feature type="domain" description="Glycosyl transferase family 1" evidence="2">
    <location>
        <begin position="200"/>
        <end position="295"/>
    </location>
</feature>
<dbReference type="PANTHER" id="PTHR12526:SF627">
    <property type="entry name" value="D-RHAMNOSYLTRANSFERASE WBPZ"/>
    <property type="match status" value="1"/>
</dbReference>
<comment type="caution">
    <text evidence="3">The sequence shown here is derived from an EMBL/GenBank/DDBJ whole genome shotgun (WGS) entry which is preliminary data.</text>
</comment>
<accession>A0A3L8PJH9</accession>
<organism evidence="3 4">
    <name type="scientific">Aeromicrobium phragmitis</name>
    <dbReference type="NCBI Taxonomy" id="2478914"/>
    <lineage>
        <taxon>Bacteria</taxon>
        <taxon>Bacillati</taxon>
        <taxon>Actinomycetota</taxon>
        <taxon>Actinomycetes</taxon>
        <taxon>Propionibacteriales</taxon>
        <taxon>Nocardioidaceae</taxon>
        <taxon>Aeromicrobium</taxon>
    </lineage>
</organism>
<reference evidence="3 4" key="1">
    <citation type="submission" date="2018-10" db="EMBL/GenBank/DDBJ databases">
        <title>Aeromicrobium sp. 9W16Y-2 whole genome shotgun sequence.</title>
        <authorList>
            <person name="Li F."/>
        </authorList>
    </citation>
    <scope>NUCLEOTIDE SEQUENCE [LARGE SCALE GENOMIC DNA]</scope>
    <source>
        <strain evidence="3 4">9W16Y-2</strain>
    </source>
</reference>